<dbReference type="SUPFAM" id="SSF52540">
    <property type="entry name" value="P-loop containing nucleoside triphosphate hydrolases"/>
    <property type="match status" value="1"/>
</dbReference>
<dbReference type="AlphaFoldDB" id="A0AAV5A2I3"/>
<dbReference type="Proteomes" id="UP001050691">
    <property type="component" value="Unassembled WGS sequence"/>
</dbReference>
<organism evidence="1 2">
    <name type="scientific">Clathrus columnatus</name>
    <dbReference type="NCBI Taxonomy" id="1419009"/>
    <lineage>
        <taxon>Eukaryota</taxon>
        <taxon>Fungi</taxon>
        <taxon>Dikarya</taxon>
        <taxon>Basidiomycota</taxon>
        <taxon>Agaricomycotina</taxon>
        <taxon>Agaricomycetes</taxon>
        <taxon>Phallomycetidae</taxon>
        <taxon>Phallales</taxon>
        <taxon>Clathraceae</taxon>
        <taxon>Clathrus</taxon>
    </lineage>
</organism>
<dbReference type="EMBL" id="BPWL01000002">
    <property type="protein sequence ID" value="GJJ06954.1"/>
    <property type="molecule type" value="Genomic_DNA"/>
</dbReference>
<sequence length="353" mass="40481">MRWSDERQQEWRKAEPAIQEFYNKWHESSNTALSHQVNIGHIPEFGKAPDRFIVRNSYKTTFDQVWQWAFVRPKMGIILAGQPGIGKTYFLWYALIRLIKQGQPVAFFTEGTVYLFYENDVWLLKTTSTILFPIAKAVTDLTEHRPFLFVLIDHDISTLEPLSVLHSSEAVFPIQASYPNPNHFNKWAKRRNAGIWGLPLWEEAELNMAYASLEESILMCSNSQSIKGSEKASPQVQVALDTLKEWTDKKNRLLKSLKTDDDSCQAKTKDIEDKNGIYGVDMSTINGALKVLLHTAVQDVGLVARDVFERIFYPTAAAENQAEAINHVTYENLQQLSKSFQEDHTFTHQTISH</sequence>
<evidence type="ECO:0000313" key="1">
    <source>
        <dbReference type="EMBL" id="GJJ06954.1"/>
    </source>
</evidence>
<dbReference type="Gene3D" id="3.40.50.300">
    <property type="entry name" value="P-loop containing nucleotide triphosphate hydrolases"/>
    <property type="match status" value="1"/>
</dbReference>
<gene>
    <name evidence="1" type="ORF">Clacol_001151</name>
</gene>
<name>A0AAV5A2I3_9AGAM</name>
<dbReference type="PANTHER" id="PTHR33129">
    <property type="entry name" value="PROTEIN KINASE DOMAIN-CONTAINING PROTEIN-RELATED"/>
    <property type="match status" value="1"/>
</dbReference>
<evidence type="ECO:0000313" key="2">
    <source>
        <dbReference type="Proteomes" id="UP001050691"/>
    </source>
</evidence>
<dbReference type="InterPro" id="IPR027417">
    <property type="entry name" value="P-loop_NTPase"/>
</dbReference>
<comment type="caution">
    <text evidence="1">The sequence shown here is derived from an EMBL/GenBank/DDBJ whole genome shotgun (WGS) entry which is preliminary data.</text>
</comment>
<reference evidence="1" key="1">
    <citation type="submission" date="2021-10" db="EMBL/GenBank/DDBJ databases">
        <title>De novo Genome Assembly of Clathrus columnatus (Basidiomycota, Fungi) Using Illumina and Nanopore Sequence Data.</title>
        <authorList>
            <person name="Ogiso-Tanaka E."/>
            <person name="Itagaki H."/>
            <person name="Hosoya T."/>
            <person name="Hosaka K."/>
        </authorList>
    </citation>
    <scope>NUCLEOTIDE SEQUENCE</scope>
    <source>
        <strain evidence="1">MO-923</strain>
    </source>
</reference>
<dbReference type="PANTHER" id="PTHR33129:SF3">
    <property type="entry name" value="HOT SPOT (RHS) PROTEIN, PUTATIVE-RELATED"/>
    <property type="match status" value="1"/>
</dbReference>
<accession>A0AAV5A2I3</accession>
<dbReference type="InterPro" id="IPR052980">
    <property type="entry name" value="Crinkler_effector"/>
</dbReference>
<protein>
    <submittedName>
        <fullName evidence="1">Uncharacterized protein</fullName>
    </submittedName>
</protein>
<keyword evidence="2" id="KW-1185">Reference proteome</keyword>
<proteinExistence type="predicted"/>